<dbReference type="InterPro" id="IPR010620">
    <property type="entry name" value="SBBP_repeat"/>
</dbReference>
<dbReference type="InterPro" id="IPR000601">
    <property type="entry name" value="PKD_dom"/>
</dbReference>
<keyword evidence="2" id="KW-0732">Signal</keyword>
<comment type="caution">
    <text evidence="4">The sequence shown here is derived from an EMBL/GenBank/DDBJ whole genome shotgun (WGS) entry which is preliminary data.</text>
</comment>
<dbReference type="RefSeq" id="WP_234653519.1">
    <property type="nucleotide sequence ID" value="NZ_CP094997.1"/>
</dbReference>
<feature type="domain" description="PKD" evidence="3">
    <location>
        <begin position="140"/>
        <end position="197"/>
    </location>
</feature>
<dbReference type="SUPFAM" id="SSF49299">
    <property type="entry name" value="PKD domain"/>
    <property type="match status" value="3"/>
</dbReference>
<evidence type="ECO:0000256" key="1">
    <source>
        <dbReference type="SAM" id="MobiDB-lite"/>
    </source>
</evidence>
<evidence type="ECO:0000256" key="2">
    <source>
        <dbReference type="SAM" id="SignalP"/>
    </source>
</evidence>
<dbReference type="InterPro" id="IPR052918">
    <property type="entry name" value="Motility_Chemotaxis_Reg"/>
</dbReference>
<keyword evidence="5" id="KW-1185">Reference proteome</keyword>
<evidence type="ECO:0000313" key="4">
    <source>
        <dbReference type="EMBL" id="MCF0060631.1"/>
    </source>
</evidence>
<dbReference type="PROSITE" id="PS50093">
    <property type="entry name" value="PKD"/>
    <property type="match status" value="2"/>
</dbReference>
<dbReference type="SUPFAM" id="SSF101898">
    <property type="entry name" value="NHL repeat"/>
    <property type="match status" value="2"/>
</dbReference>
<dbReference type="Proteomes" id="UP001139000">
    <property type="component" value="Unassembled WGS sequence"/>
</dbReference>
<evidence type="ECO:0000259" key="3">
    <source>
        <dbReference type="PROSITE" id="PS50093"/>
    </source>
</evidence>
<evidence type="ECO:0000313" key="5">
    <source>
        <dbReference type="Proteomes" id="UP001139000"/>
    </source>
</evidence>
<dbReference type="InterPro" id="IPR022409">
    <property type="entry name" value="PKD/Chitinase_dom"/>
</dbReference>
<dbReference type="InterPro" id="IPR013783">
    <property type="entry name" value="Ig-like_fold"/>
</dbReference>
<name>A0A9X1PHA9_9BACT</name>
<accession>A0A9X1PHA9</accession>
<dbReference type="PANTHER" id="PTHR35580">
    <property type="entry name" value="CELL SURFACE GLYCOPROTEIN (S-LAYER PROTEIN)-LIKE PROTEIN"/>
    <property type="match status" value="1"/>
</dbReference>
<dbReference type="Pfam" id="PF06739">
    <property type="entry name" value="SBBP"/>
    <property type="match status" value="1"/>
</dbReference>
<dbReference type="CDD" id="cd00146">
    <property type="entry name" value="PKD"/>
    <property type="match status" value="3"/>
</dbReference>
<feature type="region of interest" description="Disordered" evidence="1">
    <location>
        <begin position="147"/>
        <end position="171"/>
    </location>
</feature>
<feature type="chain" id="PRO_5040930698" evidence="2">
    <location>
        <begin position="20"/>
        <end position="728"/>
    </location>
</feature>
<dbReference type="EMBL" id="JAJTTC010000001">
    <property type="protein sequence ID" value="MCF0060631.1"/>
    <property type="molecule type" value="Genomic_DNA"/>
</dbReference>
<dbReference type="InterPro" id="IPR035986">
    <property type="entry name" value="PKD_dom_sf"/>
</dbReference>
<organism evidence="4 5">
    <name type="scientific">Dyadobacter chenwenxiniae</name>
    <dbReference type="NCBI Taxonomy" id="2906456"/>
    <lineage>
        <taxon>Bacteria</taxon>
        <taxon>Pseudomonadati</taxon>
        <taxon>Bacteroidota</taxon>
        <taxon>Cytophagia</taxon>
        <taxon>Cytophagales</taxon>
        <taxon>Spirosomataceae</taxon>
        <taxon>Dyadobacter</taxon>
    </lineage>
</organism>
<proteinExistence type="predicted"/>
<dbReference type="Pfam" id="PF18911">
    <property type="entry name" value="PKD_4"/>
    <property type="match status" value="2"/>
</dbReference>
<dbReference type="PROSITE" id="PS51257">
    <property type="entry name" value="PROKAR_LIPOPROTEIN"/>
    <property type="match status" value="1"/>
</dbReference>
<protein>
    <submittedName>
        <fullName evidence="4">PKD domain-containing protein</fullName>
    </submittedName>
</protein>
<sequence>MRRILIQFLLLAIVFGCHKELPPQPVAVFTFAPETCTAPCKVTFTSRSENANNLEWDFDDGKGIKTGSGPIEYNFEDGKDYYVKLIAKSADGGSHGITQKVVVNAKPASKPEAIFSVTLDHDSIAPATATFSNLSKNAKTYLWNFGDEENSTPSNPNTSKEQNPKHRYEKPGKYSVSLTSYNEENVASEPKVIVVEVKSMKPIANFTFPENECFAPCEIAFTNKSTGAKSYSWDFGDEGAKSAEISPKHTFKEAKSYIVTLTAFGDGGQSNVKTDTVIIKKSESNAVSISSEWNEPRDIIADAVGNIYICGITRGETRFGDGRVFSSNSKGKNDFYIAKYNISGQMIWAYVDGSVEDDAANGMALDDQGNVYLTGFVGGAVQINNIIPQGNSDGFVAKFNAAGVRQWFTLYGGPDNDDGAALAFYNTPEGPRVYLAGNLTGDPRRDNINFFNGAPKMSAFDEDIVFVFVDANNGMIRQPTILTHVGNQRVNALKVDSDGNAYLAGTFEDVIIFPGSDPPLESLGRTDAFVAKWILHPGRFEWSRRAGSPNEDSGYDVVIDNGRNVYVTGKYIGPLTPLGVGSRGDINVFLGRWNADGSTNNEIPWGKSGFNNGNNDYPGGIAISPSGNILISGSYPGTGSFPFDTRVPFESQGSTDMIIAEVGAGDGLATNKFQITGGGRGEDQGIKICVSPDGHVYSAGFFSGTATFNGKELSTTGSRNTYIVKYKY</sequence>
<dbReference type="PANTHER" id="PTHR35580:SF1">
    <property type="entry name" value="PHYTASE-LIKE DOMAIN-CONTAINING PROTEIN"/>
    <property type="match status" value="1"/>
</dbReference>
<feature type="compositionally biased region" description="Polar residues" evidence="1">
    <location>
        <begin position="151"/>
        <end position="161"/>
    </location>
</feature>
<feature type="domain" description="PKD" evidence="3">
    <location>
        <begin position="230"/>
        <end position="286"/>
    </location>
</feature>
<feature type="compositionally biased region" description="Basic and acidic residues" evidence="1">
    <location>
        <begin position="162"/>
        <end position="171"/>
    </location>
</feature>
<dbReference type="SMART" id="SM00089">
    <property type="entry name" value="PKD"/>
    <property type="match status" value="3"/>
</dbReference>
<reference evidence="4" key="1">
    <citation type="submission" date="2021-12" db="EMBL/GenBank/DDBJ databases">
        <title>Novel species in genus Dyadobacter.</title>
        <authorList>
            <person name="Ma C."/>
        </authorList>
    </citation>
    <scope>NUCLEOTIDE SEQUENCE</scope>
    <source>
        <strain evidence="4">LJ419</strain>
    </source>
</reference>
<gene>
    <name evidence="4" type="ORF">LXM26_03950</name>
</gene>
<dbReference type="Gene3D" id="2.60.40.10">
    <property type="entry name" value="Immunoglobulins"/>
    <property type="match status" value="3"/>
</dbReference>
<dbReference type="AlphaFoldDB" id="A0A9X1PHA9"/>
<feature type="signal peptide" evidence="2">
    <location>
        <begin position="1"/>
        <end position="19"/>
    </location>
</feature>